<proteinExistence type="predicted"/>
<dbReference type="Proteomes" id="UP001454036">
    <property type="component" value="Unassembled WGS sequence"/>
</dbReference>
<feature type="region of interest" description="Disordered" evidence="1">
    <location>
        <begin position="533"/>
        <end position="587"/>
    </location>
</feature>
<feature type="compositionally biased region" description="Polar residues" evidence="1">
    <location>
        <begin position="164"/>
        <end position="184"/>
    </location>
</feature>
<sequence length="1236" mass="137558">MAVESSLSQDFTRNNIKDSEPKKKLKKTRSIKLSKVPSLKPSSRRSKSRFNWLSIDLNDSSSLLDFSEVDANYMNVTNSSDAKKNSSQGASEIDDLTSVGSSSNGSSILANLNQTTRIQKMFKNHVVSRSFRRRGKSRTVQPPVAASKDSATSHHPLSVRVGNGSPNYLKATNSSEGRKANSQASSRNLSSLFESSDQSSSHISTPKSVQRSSQTLARTPSMRSVRIQLNKNNLKPKRASFKCSHNSRDLNVDRATCSSTFKDKKFPEQVELSSDGNAAEPKSIVKVCPYQYCSLHGHSRNAAPAPKRSLYKKRRSLKPQINMKPEIKSASLDKFSDDKNQEFFKVIPHLECSSQDTGVHSAVLIPGKKEKDVSFSIEIHAKLRAQFSSKTDEETGESVASEATLGESSCFLETHKENINEMMSSLIKSLSDLKEKSVGCRCKSEIHEHSSSSAWEIFEPGNVAASDIGYVEDEPTTYDQSQDSPVDNLADIPVNIEAQVNEAKFNDVSEKSNPANLFDVTYIGLTEQSKISTVTDHRSTEPRDTSAGKNTSNTLEARLTLGGGLEDNKSIPVEYPESSSHHEGYLPNLSGGKNISMWQLIHQHMISSLASDVEERPPQTENEENQVEETKKYPPIRASADTERQEDENNQSDDTTNKDIELRKVLAIKLVREAIEKILLPEVPDQSSDDQSTTSETTSEQDLSEQIHAEENLNDCKRVNYSSNNTKESSSKNTKESGPAAGSKDEVQQVKTVIKLEDKSEKKAPKHWSNLKKWIILQRFVKALEKVKKINPRGPRYLGLEPEPEGEKVALRHQTTEEKKNAEEWMLDYALRQAISQLAPTQKKKVSLLVKAFETVVPPQEDSDINSTIFKLKETSAKSLISAEKHEDSLLEGNDMKQENLASPLTDQERKSSTENEATNSSVILVDGSQILKSDLRGTISTAPQELVCEGDSDEKNDEAGVSSVEAPAISADPLTSSSKTIVQEGDCKAKNGECRLSQPPSLVEPSSNDSEKKKTNHIKMWHMVYQHVVSSIVEKVGTKLLDGADEEDSEDATELPKFLKTEQYGGLETYATIPRSGFSRREAVKLMQEAVDEILLPEIQDDLSETESVTSDTAAEQELSEKSHLEDTSNRKSGTKFDPKSIMSTVDDTVIQDQQLEILKQNRPNAPKMKNWSKLKKLMLLKRSIIALDNARNSKSQLQNYMQSKADPQPETLDMRRQMMNEKKKAEQWMIDYAV</sequence>
<feature type="compositionally biased region" description="Low complexity" evidence="1">
    <location>
        <begin position="185"/>
        <end position="201"/>
    </location>
</feature>
<gene>
    <name evidence="3" type="ORF">LIER_12508</name>
</gene>
<feature type="region of interest" description="Disordered" evidence="1">
    <location>
        <begin position="945"/>
        <end position="1014"/>
    </location>
</feature>
<evidence type="ECO:0000313" key="3">
    <source>
        <dbReference type="EMBL" id="GAA0154563.1"/>
    </source>
</evidence>
<dbReference type="InterPro" id="IPR044681">
    <property type="entry name" value="PICBP-like"/>
</dbReference>
<accession>A0AAV3PWG3</accession>
<evidence type="ECO:0000259" key="2">
    <source>
        <dbReference type="SMART" id="SM01054"/>
    </source>
</evidence>
<feature type="compositionally biased region" description="Polar residues" evidence="1">
    <location>
        <begin position="1"/>
        <end position="14"/>
    </location>
</feature>
<dbReference type="InterPro" id="IPR012417">
    <property type="entry name" value="CaM-bd_dom_pln"/>
</dbReference>
<feature type="region of interest" description="Disordered" evidence="1">
    <location>
        <begin position="681"/>
        <end position="747"/>
    </location>
</feature>
<feature type="compositionally biased region" description="Basic and acidic residues" evidence="1">
    <location>
        <begin position="535"/>
        <end position="546"/>
    </location>
</feature>
<feature type="region of interest" description="Disordered" evidence="1">
    <location>
        <begin position="1103"/>
        <end position="1142"/>
    </location>
</feature>
<feature type="compositionally biased region" description="Basic and acidic residues" evidence="1">
    <location>
        <begin position="1120"/>
        <end position="1140"/>
    </location>
</feature>
<feature type="region of interest" description="Disordered" evidence="1">
    <location>
        <begin position="610"/>
        <end position="656"/>
    </location>
</feature>
<reference evidence="3 4" key="1">
    <citation type="submission" date="2024-01" db="EMBL/GenBank/DDBJ databases">
        <title>The complete chloroplast genome sequence of Lithospermum erythrorhizon: insights into the phylogenetic relationship among Boraginaceae species and the maternal lineages of purple gromwells.</title>
        <authorList>
            <person name="Okada T."/>
            <person name="Watanabe K."/>
        </authorList>
    </citation>
    <scope>NUCLEOTIDE SEQUENCE [LARGE SCALE GENOMIC DNA]</scope>
</reference>
<evidence type="ECO:0000256" key="1">
    <source>
        <dbReference type="SAM" id="MobiDB-lite"/>
    </source>
</evidence>
<protein>
    <recommendedName>
        <fullName evidence="2">Calmodulin-binding domain-containing protein</fullName>
    </recommendedName>
</protein>
<name>A0AAV3PWG3_LITER</name>
<feature type="region of interest" description="Disordered" evidence="1">
    <location>
        <begin position="902"/>
        <end position="921"/>
    </location>
</feature>
<dbReference type="PANTHER" id="PTHR33923">
    <property type="entry name" value="CALMODULIN-BINDING PROTEIN-RELATED"/>
    <property type="match status" value="1"/>
</dbReference>
<evidence type="ECO:0000313" key="4">
    <source>
        <dbReference type="Proteomes" id="UP001454036"/>
    </source>
</evidence>
<feature type="domain" description="Calmodulin-binding" evidence="2">
    <location>
        <begin position="744"/>
        <end position="858"/>
    </location>
</feature>
<feature type="compositionally biased region" description="Basic and acidic residues" evidence="1">
    <location>
        <begin position="705"/>
        <end position="718"/>
    </location>
</feature>
<feature type="compositionally biased region" description="Polar residues" evidence="1">
    <location>
        <begin position="999"/>
        <end position="1009"/>
    </location>
</feature>
<dbReference type="SMART" id="SM01054">
    <property type="entry name" value="CaM_binding"/>
    <property type="match status" value="1"/>
</dbReference>
<feature type="compositionally biased region" description="Polar residues" evidence="1">
    <location>
        <begin position="202"/>
        <end position="224"/>
    </location>
</feature>
<dbReference type="GO" id="GO:0005516">
    <property type="term" value="F:calmodulin binding"/>
    <property type="evidence" value="ECO:0007669"/>
    <property type="project" value="InterPro"/>
</dbReference>
<comment type="caution">
    <text evidence="3">The sequence shown here is derived from an EMBL/GenBank/DDBJ whole genome shotgun (WGS) entry which is preliminary data.</text>
</comment>
<dbReference type="Pfam" id="PF07839">
    <property type="entry name" value="CaM_binding"/>
    <property type="match status" value="2"/>
</dbReference>
<dbReference type="EMBL" id="BAABME010002423">
    <property type="protein sequence ID" value="GAA0154563.1"/>
    <property type="molecule type" value="Genomic_DNA"/>
</dbReference>
<feature type="compositionally biased region" description="Low complexity" evidence="1">
    <location>
        <begin position="685"/>
        <end position="704"/>
    </location>
</feature>
<feature type="compositionally biased region" description="Polar residues" evidence="1">
    <location>
        <begin position="78"/>
        <end position="90"/>
    </location>
</feature>
<organism evidence="3 4">
    <name type="scientific">Lithospermum erythrorhizon</name>
    <name type="common">Purple gromwell</name>
    <name type="synonym">Lithospermum officinale var. erythrorhizon</name>
    <dbReference type="NCBI Taxonomy" id="34254"/>
    <lineage>
        <taxon>Eukaryota</taxon>
        <taxon>Viridiplantae</taxon>
        <taxon>Streptophyta</taxon>
        <taxon>Embryophyta</taxon>
        <taxon>Tracheophyta</taxon>
        <taxon>Spermatophyta</taxon>
        <taxon>Magnoliopsida</taxon>
        <taxon>eudicotyledons</taxon>
        <taxon>Gunneridae</taxon>
        <taxon>Pentapetalae</taxon>
        <taxon>asterids</taxon>
        <taxon>lamiids</taxon>
        <taxon>Boraginales</taxon>
        <taxon>Boraginaceae</taxon>
        <taxon>Boraginoideae</taxon>
        <taxon>Lithospermeae</taxon>
        <taxon>Lithospermum</taxon>
    </lineage>
</organism>
<keyword evidence="4" id="KW-1185">Reference proteome</keyword>
<feature type="region of interest" description="Disordered" evidence="1">
    <location>
        <begin position="78"/>
        <end position="106"/>
    </location>
</feature>
<feature type="compositionally biased region" description="Basic residues" evidence="1">
    <location>
        <begin position="23"/>
        <end position="32"/>
    </location>
</feature>
<dbReference type="AlphaFoldDB" id="A0AAV3PWG3"/>
<feature type="region of interest" description="Disordered" evidence="1">
    <location>
        <begin position="1"/>
        <end position="47"/>
    </location>
</feature>
<feature type="region of interest" description="Disordered" evidence="1">
    <location>
        <begin position="126"/>
        <end position="224"/>
    </location>
</feature>
<dbReference type="PANTHER" id="PTHR33923:SF3">
    <property type="entry name" value="CALMODULIN BINDING PROTEIN PICBP"/>
    <property type="match status" value="1"/>
</dbReference>